<name>A0ABY5ZG04_9ACTN</name>
<evidence type="ECO:0000313" key="2">
    <source>
        <dbReference type="Proteomes" id="UP001058271"/>
    </source>
</evidence>
<sequence length="250" mass="26749">MYAGEHWQVARTFTTDTPAAKKAMLWIASAGYGLIPADTAICAYSATFSAAARDTVGASLAEVADWWQRLGDWPGPEPDRPRTLTDLARRGPDATIVAVLSEAYQRACGDDLLSAATILGTDALSVVGPPDAHPQLADVLVPVTATMRHTVGGSLQALNVRAAKYLLEHTADSSRAALREAACAAVPANPPVPRKAGQRMSDAEVRAYIRAQPSTSATQSLRQLRDTGRSCEQGRFGRLHAEIREQVHRP</sequence>
<keyword evidence="2" id="KW-1185">Reference proteome</keyword>
<dbReference type="EMBL" id="CP073721">
    <property type="protein sequence ID" value="UWZ40787.1"/>
    <property type="molecule type" value="Genomic_DNA"/>
</dbReference>
<accession>A0ABY5ZG04</accession>
<proteinExistence type="predicted"/>
<protein>
    <submittedName>
        <fullName evidence="1">Uncharacterized protein</fullName>
    </submittedName>
</protein>
<dbReference type="Proteomes" id="UP001058271">
    <property type="component" value="Chromosome"/>
</dbReference>
<organism evidence="1 2">
    <name type="scientific">Dactylosporangium roseum</name>
    <dbReference type="NCBI Taxonomy" id="47989"/>
    <lineage>
        <taxon>Bacteria</taxon>
        <taxon>Bacillati</taxon>
        <taxon>Actinomycetota</taxon>
        <taxon>Actinomycetes</taxon>
        <taxon>Micromonosporales</taxon>
        <taxon>Micromonosporaceae</taxon>
        <taxon>Dactylosporangium</taxon>
    </lineage>
</organism>
<evidence type="ECO:0000313" key="1">
    <source>
        <dbReference type="EMBL" id="UWZ40787.1"/>
    </source>
</evidence>
<reference evidence="1" key="1">
    <citation type="submission" date="2021-04" db="EMBL/GenBank/DDBJ databases">
        <title>Biosynthetic gene clusters of Dactylosporangioum roseum.</title>
        <authorList>
            <person name="Hartkoorn R.C."/>
            <person name="Beaudoing E."/>
            <person name="Hot D."/>
            <person name="Moureu S."/>
        </authorList>
    </citation>
    <scope>NUCLEOTIDE SEQUENCE</scope>
    <source>
        <strain evidence="1">NRRL B-16295</strain>
    </source>
</reference>
<gene>
    <name evidence="1" type="ORF">Drose_36080</name>
</gene>